<evidence type="ECO:0000313" key="4">
    <source>
        <dbReference type="EMBL" id="MBB5708079.1"/>
    </source>
</evidence>
<dbReference type="PANTHER" id="PTHR30373">
    <property type="entry name" value="UPF0603 PROTEIN YGCG"/>
    <property type="match status" value="1"/>
</dbReference>
<dbReference type="RefSeq" id="WP_184100498.1">
    <property type="nucleotide sequence ID" value="NZ_JACIJH010000014.1"/>
</dbReference>
<feature type="signal peptide" evidence="2">
    <location>
        <begin position="1"/>
        <end position="21"/>
    </location>
</feature>
<dbReference type="Proteomes" id="UP000537161">
    <property type="component" value="Unassembled WGS sequence"/>
</dbReference>
<evidence type="ECO:0000259" key="3">
    <source>
        <dbReference type="Pfam" id="PF04536"/>
    </source>
</evidence>
<dbReference type="Pfam" id="PF04536">
    <property type="entry name" value="TPM_phosphatase"/>
    <property type="match status" value="1"/>
</dbReference>
<keyword evidence="1" id="KW-0472">Membrane</keyword>
<sequence length="271" mass="27943">MKSLLLGWALGMALVASPAAAQSFPELTGRVVDQADIIPPAEEASLTAQLEQLEKASGHQLVVATVASLEGHDVGDYGYRLGRAWGIGGKEANDGVVFLIAPNDRRMNISVGYGLEPILTDALSGRIIRDVVTPKFKADDYPGGIQAGVDAIAEQIQLPPEEAAARVQAAAAEARDRADDGDIGGLFFVGFIVFFFFILPMLSGLGRRGKRHRRHRPWGAPPIIIWGDNDWGGGGGSSWGGGSWGGGGGGGFGGFSGGGGSFGGGGASGGW</sequence>
<evidence type="ECO:0000256" key="2">
    <source>
        <dbReference type="SAM" id="SignalP"/>
    </source>
</evidence>
<proteinExistence type="predicted"/>
<dbReference type="Gene3D" id="3.10.310.50">
    <property type="match status" value="1"/>
</dbReference>
<comment type="caution">
    <text evidence="4">The sequence shown here is derived from an EMBL/GenBank/DDBJ whole genome shotgun (WGS) entry which is preliminary data.</text>
</comment>
<name>A0A7W9B8Z5_9SPHN</name>
<reference evidence="4 5" key="1">
    <citation type="submission" date="2020-08" db="EMBL/GenBank/DDBJ databases">
        <title>Genomic Encyclopedia of Type Strains, Phase IV (KMG-IV): sequencing the most valuable type-strain genomes for metagenomic binning, comparative biology and taxonomic classification.</title>
        <authorList>
            <person name="Goeker M."/>
        </authorList>
    </citation>
    <scope>NUCLEOTIDE SEQUENCE [LARGE SCALE GENOMIC DNA]</scope>
    <source>
        <strain evidence="4 5">DSM 27163</strain>
    </source>
</reference>
<organism evidence="4 5">
    <name type="scientific">Sphingopyxis panaciterrulae</name>
    <dbReference type="NCBI Taxonomy" id="462372"/>
    <lineage>
        <taxon>Bacteria</taxon>
        <taxon>Pseudomonadati</taxon>
        <taxon>Pseudomonadota</taxon>
        <taxon>Alphaproteobacteria</taxon>
        <taxon>Sphingomonadales</taxon>
        <taxon>Sphingomonadaceae</taxon>
        <taxon>Sphingopyxis</taxon>
    </lineage>
</organism>
<protein>
    <recommendedName>
        <fullName evidence="3">TPM domain-containing protein</fullName>
    </recommendedName>
</protein>
<keyword evidence="1" id="KW-0812">Transmembrane</keyword>
<dbReference type="PANTHER" id="PTHR30373:SF2">
    <property type="entry name" value="UPF0603 PROTEIN YGCG"/>
    <property type="match status" value="1"/>
</dbReference>
<keyword evidence="2" id="KW-0732">Signal</keyword>
<feature type="chain" id="PRO_5031147096" description="TPM domain-containing protein" evidence="2">
    <location>
        <begin position="22"/>
        <end position="271"/>
    </location>
</feature>
<keyword evidence="1" id="KW-1133">Transmembrane helix</keyword>
<accession>A0A7W9B8Z5</accession>
<dbReference type="AlphaFoldDB" id="A0A7W9B8Z5"/>
<evidence type="ECO:0000256" key="1">
    <source>
        <dbReference type="SAM" id="Phobius"/>
    </source>
</evidence>
<gene>
    <name evidence="4" type="ORF">FHR21_003456</name>
</gene>
<feature type="domain" description="TPM" evidence="3">
    <location>
        <begin position="31"/>
        <end position="154"/>
    </location>
</feature>
<dbReference type="InterPro" id="IPR007621">
    <property type="entry name" value="TPM_dom"/>
</dbReference>
<feature type="transmembrane region" description="Helical" evidence="1">
    <location>
        <begin position="183"/>
        <end position="206"/>
    </location>
</feature>
<dbReference type="EMBL" id="JACIJH010000014">
    <property type="protein sequence ID" value="MBB5708079.1"/>
    <property type="molecule type" value="Genomic_DNA"/>
</dbReference>
<evidence type="ECO:0000313" key="5">
    <source>
        <dbReference type="Proteomes" id="UP000537161"/>
    </source>
</evidence>
<keyword evidence="5" id="KW-1185">Reference proteome</keyword>